<dbReference type="STRING" id="1802319.A2928_03270"/>
<evidence type="ECO:0000313" key="3">
    <source>
        <dbReference type="Proteomes" id="UP000176221"/>
    </source>
</evidence>
<dbReference type="AlphaFoldDB" id="A0A1G2NFV5"/>
<dbReference type="Proteomes" id="UP000176221">
    <property type="component" value="Unassembled WGS sequence"/>
</dbReference>
<feature type="transmembrane region" description="Helical" evidence="1">
    <location>
        <begin position="24"/>
        <end position="44"/>
    </location>
</feature>
<organism evidence="2 3">
    <name type="scientific">Candidatus Taylorbacteria bacterium RIFCSPLOWO2_01_FULL_45_15b</name>
    <dbReference type="NCBI Taxonomy" id="1802319"/>
    <lineage>
        <taxon>Bacteria</taxon>
        <taxon>Candidatus Tayloriibacteriota</taxon>
    </lineage>
</organism>
<proteinExistence type="predicted"/>
<dbReference type="EMBL" id="MHRX01000002">
    <property type="protein sequence ID" value="OHA34970.1"/>
    <property type="molecule type" value="Genomic_DNA"/>
</dbReference>
<keyword evidence="1" id="KW-0472">Membrane</keyword>
<comment type="caution">
    <text evidence="2">The sequence shown here is derived from an EMBL/GenBank/DDBJ whole genome shotgun (WGS) entry which is preliminary data.</text>
</comment>
<evidence type="ECO:0000256" key="1">
    <source>
        <dbReference type="SAM" id="Phobius"/>
    </source>
</evidence>
<name>A0A1G2NFV5_9BACT</name>
<protein>
    <submittedName>
        <fullName evidence="2">Uncharacterized protein</fullName>
    </submittedName>
</protein>
<gene>
    <name evidence="2" type="ORF">A2928_03270</name>
</gene>
<keyword evidence="1" id="KW-0812">Transmembrane</keyword>
<sequence>MEVNSEVTRPAQEWWRRHLSRKELLVAALLVLGYVLVLIIYLLLAERKDTKSDAVNALEQSIESRESPTTPVVPSANPAADAVLEVNPLESTNPFEGKTYENPFE</sequence>
<keyword evidence="1" id="KW-1133">Transmembrane helix</keyword>
<accession>A0A1G2NFV5</accession>
<evidence type="ECO:0000313" key="2">
    <source>
        <dbReference type="EMBL" id="OHA34970.1"/>
    </source>
</evidence>
<reference evidence="2 3" key="1">
    <citation type="journal article" date="2016" name="Nat. Commun.">
        <title>Thousands of microbial genomes shed light on interconnected biogeochemical processes in an aquifer system.</title>
        <authorList>
            <person name="Anantharaman K."/>
            <person name="Brown C.T."/>
            <person name="Hug L.A."/>
            <person name="Sharon I."/>
            <person name="Castelle C.J."/>
            <person name="Probst A.J."/>
            <person name="Thomas B.C."/>
            <person name="Singh A."/>
            <person name="Wilkins M.J."/>
            <person name="Karaoz U."/>
            <person name="Brodie E.L."/>
            <person name="Williams K.H."/>
            <person name="Hubbard S.S."/>
            <person name="Banfield J.F."/>
        </authorList>
    </citation>
    <scope>NUCLEOTIDE SEQUENCE [LARGE SCALE GENOMIC DNA]</scope>
</reference>